<feature type="transmembrane region" description="Helical" evidence="1">
    <location>
        <begin position="120"/>
        <end position="139"/>
    </location>
</feature>
<proteinExistence type="predicted"/>
<reference evidence="2 3" key="1">
    <citation type="submission" date="2015-12" db="EMBL/GenBank/DDBJ databases">
        <title>Serinicoccus chungangenesis strain CD08_5 genome sequencing and assembly.</title>
        <authorList>
            <person name="Chander A.M."/>
            <person name="Kaur G."/>
            <person name="Nair G.R."/>
            <person name="Dhawan D.K."/>
            <person name="Kochhar R.K."/>
            <person name="Mayilraj S."/>
            <person name="Bhadada S.K."/>
        </authorList>
    </citation>
    <scope>NUCLEOTIDE SEQUENCE [LARGE SCALE GENOMIC DNA]</scope>
    <source>
        <strain evidence="2 3">CD08_5</strain>
    </source>
</reference>
<evidence type="ECO:0008006" key="4">
    <source>
        <dbReference type="Google" id="ProtNLM"/>
    </source>
</evidence>
<keyword evidence="1" id="KW-0472">Membrane</keyword>
<dbReference type="OrthoDB" id="4872419at2"/>
<name>A0A0W8I2G0_9MICO</name>
<feature type="transmembrane region" description="Helical" evidence="1">
    <location>
        <begin position="81"/>
        <end position="100"/>
    </location>
</feature>
<sequence>MSSRDGVRVGTGVILAVLSAMASWLLLQVVRSLGGGYPAISWIGLVPLVAVALLVLVMCWQIRRYLLGRGSVRPSPQRGRGTLVGAQAAALGGAALVGWYAANALVHLPNADVPSERVQLVWGLVHAAVALGLSGAGYLGQAWCRIPPTEHDDDDDDGVGDGDLAYG</sequence>
<gene>
    <name evidence="2" type="ORF">AVL62_07610</name>
</gene>
<feature type="transmembrane region" description="Helical" evidence="1">
    <location>
        <begin position="7"/>
        <end position="27"/>
    </location>
</feature>
<keyword evidence="3" id="KW-1185">Reference proteome</keyword>
<feature type="transmembrane region" description="Helical" evidence="1">
    <location>
        <begin position="39"/>
        <end position="60"/>
    </location>
</feature>
<keyword evidence="1" id="KW-0812">Transmembrane</keyword>
<keyword evidence="1" id="KW-1133">Transmembrane helix</keyword>
<dbReference type="EMBL" id="LQBL01000031">
    <property type="protein sequence ID" value="KUG51807.1"/>
    <property type="molecule type" value="Genomic_DNA"/>
</dbReference>
<dbReference type="InterPro" id="IPR021517">
    <property type="entry name" value="DUF3180"/>
</dbReference>
<accession>A0A0W8I2G0</accession>
<dbReference type="AlphaFoldDB" id="A0A0W8I2G0"/>
<dbReference type="Pfam" id="PF11377">
    <property type="entry name" value="DUF3180"/>
    <property type="match status" value="1"/>
</dbReference>
<dbReference type="STRING" id="767452.AVL62_07610"/>
<evidence type="ECO:0000313" key="3">
    <source>
        <dbReference type="Proteomes" id="UP000054837"/>
    </source>
</evidence>
<dbReference type="Proteomes" id="UP000054837">
    <property type="component" value="Unassembled WGS sequence"/>
</dbReference>
<organism evidence="2 3">
    <name type="scientific">Serinicoccus chungangensis</name>
    <dbReference type="NCBI Taxonomy" id="767452"/>
    <lineage>
        <taxon>Bacteria</taxon>
        <taxon>Bacillati</taxon>
        <taxon>Actinomycetota</taxon>
        <taxon>Actinomycetes</taxon>
        <taxon>Micrococcales</taxon>
        <taxon>Ornithinimicrobiaceae</taxon>
        <taxon>Serinicoccus</taxon>
    </lineage>
</organism>
<evidence type="ECO:0000256" key="1">
    <source>
        <dbReference type="SAM" id="Phobius"/>
    </source>
</evidence>
<protein>
    <recommendedName>
        <fullName evidence="4">DUF3180 domain-containing protein</fullName>
    </recommendedName>
</protein>
<evidence type="ECO:0000313" key="2">
    <source>
        <dbReference type="EMBL" id="KUG51807.1"/>
    </source>
</evidence>
<comment type="caution">
    <text evidence="2">The sequence shown here is derived from an EMBL/GenBank/DDBJ whole genome shotgun (WGS) entry which is preliminary data.</text>
</comment>
<dbReference type="RefSeq" id="WP_058892103.1">
    <property type="nucleotide sequence ID" value="NZ_LQBL01000031.1"/>
</dbReference>